<protein>
    <submittedName>
        <fullName evidence="2">Uncharacterized protein</fullName>
    </submittedName>
</protein>
<accession>A0A166TX57</accession>
<name>A0A166TX57_9AGAM</name>
<dbReference type="Proteomes" id="UP000076532">
    <property type="component" value="Unassembled WGS sequence"/>
</dbReference>
<reference evidence="2 3" key="1">
    <citation type="journal article" date="2016" name="Mol. Biol. Evol.">
        <title>Comparative Genomics of Early-Diverging Mushroom-Forming Fungi Provides Insights into the Origins of Lignocellulose Decay Capabilities.</title>
        <authorList>
            <person name="Nagy L.G."/>
            <person name="Riley R."/>
            <person name="Tritt A."/>
            <person name="Adam C."/>
            <person name="Daum C."/>
            <person name="Floudas D."/>
            <person name="Sun H."/>
            <person name="Yadav J.S."/>
            <person name="Pangilinan J."/>
            <person name="Larsson K.H."/>
            <person name="Matsuura K."/>
            <person name="Barry K."/>
            <person name="Labutti K."/>
            <person name="Kuo R."/>
            <person name="Ohm R.A."/>
            <person name="Bhattacharya S.S."/>
            <person name="Shirouzu T."/>
            <person name="Yoshinaga Y."/>
            <person name="Martin F.M."/>
            <person name="Grigoriev I.V."/>
            <person name="Hibbett D.S."/>
        </authorList>
    </citation>
    <scope>NUCLEOTIDE SEQUENCE [LARGE SCALE GENOMIC DNA]</scope>
    <source>
        <strain evidence="2 3">CBS 109695</strain>
    </source>
</reference>
<keyword evidence="3" id="KW-1185">Reference proteome</keyword>
<proteinExistence type="predicted"/>
<evidence type="ECO:0000313" key="2">
    <source>
        <dbReference type="EMBL" id="KZP31082.1"/>
    </source>
</evidence>
<feature type="signal peptide" evidence="1">
    <location>
        <begin position="1"/>
        <end position="17"/>
    </location>
</feature>
<dbReference type="EMBL" id="KV417491">
    <property type="protein sequence ID" value="KZP31082.1"/>
    <property type="molecule type" value="Genomic_DNA"/>
</dbReference>
<dbReference type="AlphaFoldDB" id="A0A166TX57"/>
<keyword evidence="1" id="KW-0732">Signal</keyword>
<organism evidence="2 3">
    <name type="scientific">Athelia psychrophila</name>
    <dbReference type="NCBI Taxonomy" id="1759441"/>
    <lineage>
        <taxon>Eukaryota</taxon>
        <taxon>Fungi</taxon>
        <taxon>Dikarya</taxon>
        <taxon>Basidiomycota</taxon>
        <taxon>Agaricomycotina</taxon>
        <taxon>Agaricomycetes</taxon>
        <taxon>Agaricomycetidae</taxon>
        <taxon>Atheliales</taxon>
        <taxon>Atheliaceae</taxon>
        <taxon>Athelia</taxon>
    </lineage>
</organism>
<feature type="chain" id="PRO_5007880253" evidence="1">
    <location>
        <begin position="18"/>
        <end position="244"/>
    </location>
</feature>
<sequence length="244" mass="26442">MLLSSLGLLLAARVALAAHIPQDNAGWATGPSSTNKSQIFQERLSNNDYVWFDSNDGGEDLNTIQRVGWRLKDDDGSTVIHTYNSSENIVTYEGNALIEVGTDLNTAYYNTTYSPSTSSNSSASTWNSSAPWVSHSLDHSLYVQGICFGANVSFSLLLSFTNGSTDTVHGGIPWDTLGYSNFTIDLPSQVKTVNITAHNATFVDHVALLYYDLDLKPWKVKSGPGPNLPVLSGLQSTSASYCPY</sequence>
<gene>
    <name evidence="2" type="ORF">FIBSPDRAFT_850072</name>
</gene>
<evidence type="ECO:0000256" key="1">
    <source>
        <dbReference type="SAM" id="SignalP"/>
    </source>
</evidence>
<evidence type="ECO:0000313" key="3">
    <source>
        <dbReference type="Proteomes" id="UP000076532"/>
    </source>
</evidence>